<accession>A0A2W2CW52</accession>
<protein>
    <submittedName>
        <fullName evidence="1">Uncharacterized protein</fullName>
    </submittedName>
</protein>
<gene>
    <name evidence="1" type="ORF">C1J01_47085</name>
</gene>
<dbReference type="OrthoDB" id="3542136at2"/>
<keyword evidence="2" id="KW-1185">Reference proteome</keyword>
<reference evidence="1 2" key="1">
    <citation type="submission" date="2018-01" db="EMBL/GenBank/DDBJ databases">
        <title>Draft genome sequence of Nonomuraea sp. KC333.</title>
        <authorList>
            <person name="Sahin N."/>
            <person name="Saygin H."/>
            <person name="Ay H."/>
        </authorList>
    </citation>
    <scope>NUCLEOTIDE SEQUENCE [LARGE SCALE GENOMIC DNA]</scope>
    <source>
        <strain evidence="1 2">KC333</strain>
    </source>
</reference>
<dbReference type="EMBL" id="POUD01000482">
    <property type="protein sequence ID" value="PZG02743.1"/>
    <property type="molecule type" value="Genomic_DNA"/>
</dbReference>
<name>A0A2W2CW52_9ACTN</name>
<proteinExistence type="predicted"/>
<comment type="caution">
    <text evidence="1">The sequence shown here is derived from an EMBL/GenBank/DDBJ whole genome shotgun (WGS) entry which is preliminary data.</text>
</comment>
<evidence type="ECO:0000313" key="1">
    <source>
        <dbReference type="EMBL" id="PZG02743.1"/>
    </source>
</evidence>
<sequence>MLVPEPAHPDRWYEGSVPAVVPVVVRERRPMVPRARESVPPEVVEREPVRPVPVRTAEEECPGEWVDTWLWEVCLDRKQELAAQESWPPGI</sequence>
<dbReference type="AlphaFoldDB" id="A0A2W2CW52"/>
<evidence type="ECO:0000313" key="2">
    <source>
        <dbReference type="Proteomes" id="UP000249304"/>
    </source>
</evidence>
<dbReference type="Proteomes" id="UP000249304">
    <property type="component" value="Unassembled WGS sequence"/>
</dbReference>
<organism evidence="1 2">
    <name type="scientific">Nonomuraea aridisoli</name>
    <dbReference type="NCBI Taxonomy" id="2070368"/>
    <lineage>
        <taxon>Bacteria</taxon>
        <taxon>Bacillati</taxon>
        <taxon>Actinomycetota</taxon>
        <taxon>Actinomycetes</taxon>
        <taxon>Streptosporangiales</taxon>
        <taxon>Streptosporangiaceae</taxon>
        <taxon>Nonomuraea</taxon>
    </lineage>
</organism>